<proteinExistence type="predicted"/>
<evidence type="ECO:0000313" key="1">
    <source>
        <dbReference type="EMBL" id="MBB6014584.1"/>
    </source>
</evidence>
<dbReference type="GO" id="GO:0016787">
    <property type="term" value="F:hydrolase activity"/>
    <property type="evidence" value="ECO:0007669"/>
    <property type="project" value="UniProtKB-KW"/>
</dbReference>
<name>A0A7W9VW53_9HYPH</name>
<keyword evidence="2" id="KW-1185">Reference proteome</keyword>
<dbReference type="Gene3D" id="3.10.129.10">
    <property type="entry name" value="Hotdog Thioesterase"/>
    <property type="match status" value="1"/>
</dbReference>
<dbReference type="SUPFAM" id="SSF54637">
    <property type="entry name" value="Thioesterase/thiol ester dehydrase-isomerase"/>
    <property type="match status" value="1"/>
</dbReference>
<keyword evidence="1" id="KW-0378">Hydrolase</keyword>
<sequence length="162" mass="18712">MSQLSRPITTVSEINPAWRDYNGHVNYAAYAMAADPAIDAVYADAGLDWHYRKSCNRSDYVIESRFFYLREIRSGKHIEVHARLVDFDRKRTHIYCEIRDPDNDWLSAVAHIISLHVDSALARSVEFEDFALERFAEMKAQHALLPQVDIFDGTVVLKRRIG</sequence>
<dbReference type="EMBL" id="JACHEU010000007">
    <property type="protein sequence ID" value="MBB6014584.1"/>
    <property type="molecule type" value="Genomic_DNA"/>
</dbReference>
<dbReference type="RefSeq" id="WP_183832869.1">
    <property type="nucleotide sequence ID" value="NZ_JACHEU010000007.1"/>
</dbReference>
<evidence type="ECO:0000313" key="2">
    <source>
        <dbReference type="Proteomes" id="UP000533306"/>
    </source>
</evidence>
<dbReference type="AlphaFoldDB" id="A0A7W9VW53"/>
<dbReference type="Pfam" id="PF13279">
    <property type="entry name" value="4HBT_2"/>
    <property type="match status" value="1"/>
</dbReference>
<reference evidence="1 2" key="1">
    <citation type="submission" date="2020-08" db="EMBL/GenBank/DDBJ databases">
        <title>Genomic Encyclopedia of Type Strains, Phase IV (KMG-IV): sequencing the most valuable type-strain genomes for metagenomic binning, comparative biology and taxonomic classification.</title>
        <authorList>
            <person name="Goeker M."/>
        </authorList>
    </citation>
    <scope>NUCLEOTIDE SEQUENCE [LARGE SCALE GENOMIC DNA]</scope>
    <source>
        <strain evidence="1 2">DSM 11099</strain>
    </source>
</reference>
<accession>A0A7W9VW53</accession>
<dbReference type="EC" id="3.1.2.-" evidence="1"/>
<dbReference type="Proteomes" id="UP000533306">
    <property type="component" value="Unassembled WGS sequence"/>
</dbReference>
<protein>
    <submittedName>
        <fullName evidence="1">Acyl-CoA thioester hydrolase</fullName>
        <ecNumber evidence="1">3.1.2.-</ecNumber>
    </submittedName>
</protein>
<dbReference type="InterPro" id="IPR029069">
    <property type="entry name" value="HotDog_dom_sf"/>
</dbReference>
<comment type="caution">
    <text evidence="1">The sequence shown here is derived from an EMBL/GenBank/DDBJ whole genome shotgun (WGS) entry which is preliminary data.</text>
</comment>
<gene>
    <name evidence="1" type="ORF">HNR59_003980</name>
</gene>
<organism evidence="1 2">
    <name type="scientific">Aquamicrobium lusatiense</name>
    <dbReference type="NCBI Taxonomy" id="89772"/>
    <lineage>
        <taxon>Bacteria</taxon>
        <taxon>Pseudomonadati</taxon>
        <taxon>Pseudomonadota</taxon>
        <taxon>Alphaproteobacteria</taxon>
        <taxon>Hyphomicrobiales</taxon>
        <taxon>Phyllobacteriaceae</taxon>
        <taxon>Aquamicrobium</taxon>
    </lineage>
</organism>